<feature type="transmembrane region" description="Helical" evidence="1">
    <location>
        <begin position="57"/>
        <end position="77"/>
    </location>
</feature>
<reference evidence="2" key="1">
    <citation type="journal article" date="2021" name="IMA Fungus">
        <title>Genomic characterization of three marine fungi, including Emericellopsis atlantica sp. nov. with signatures of a generalist lifestyle and marine biomass degradation.</title>
        <authorList>
            <person name="Hagestad O.C."/>
            <person name="Hou L."/>
            <person name="Andersen J.H."/>
            <person name="Hansen E.H."/>
            <person name="Altermark B."/>
            <person name="Li C."/>
            <person name="Kuhnert E."/>
            <person name="Cox R.J."/>
            <person name="Crous P.W."/>
            <person name="Spatafora J.W."/>
            <person name="Lail K."/>
            <person name="Amirebrahimi M."/>
            <person name="Lipzen A."/>
            <person name="Pangilinan J."/>
            <person name="Andreopoulos W."/>
            <person name="Hayes R.D."/>
            <person name="Ng V."/>
            <person name="Grigoriev I.V."/>
            <person name="Jackson S.A."/>
            <person name="Sutton T.D.S."/>
            <person name="Dobson A.D.W."/>
            <person name="Rama T."/>
        </authorList>
    </citation>
    <scope>NUCLEOTIDE SEQUENCE</scope>
    <source>
        <strain evidence="2">TS7</strain>
    </source>
</reference>
<protein>
    <submittedName>
        <fullName evidence="2">Uncharacterized protein</fullName>
    </submittedName>
</protein>
<dbReference type="EMBL" id="MU251279">
    <property type="protein sequence ID" value="KAG9250312.1"/>
    <property type="molecule type" value="Genomic_DNA"/>
</dbReference>
<dbReference type="Proteomes" id="UP000887229">
    <property type="component" value="Unassembled WGS sequence"/>
</dbReference>
<evidence type="ECO:0000313" key="2">
    <source>
        <dbReference type="EMBL" id="KAG9250312.1"/>
    </source>
</evidence>
<name>A0A9P7ZEH3_9HYPO</name>
<dbReference type="GeneID" id="70290279"/>
<feature type="transmembrane region" description="Helical" evidence="1">
    <location>
        <begin position="17"/>
        <end position="36"/>
    </location>
</feature>
<dbReference type="AlphaFoldDB" id="A0A9P7ZEH3"/>
<dbReference type="RefSeq" id="XP_046114236.1">
    <property type="nucleotide sequence ID" value="XM_046259376.1"/>
</dbReference>
<keyword evidence="3" id="KW-1185">Reference proteome</keyword>
<evidence type="ECO:0000313" key="3">
    <source>
        <dbReference type="Proteomes" id="UP000887229"/>
    </source>
</evidence>
<comment type="caution">
    <text evidence="2">The sequence shown here is derived from an EMBL/GenBank/DDBJ whole genome shotgun (WGS) entry which is preliminary data.</text>
</comment>
<accession>A0A9P7ZEH3</accession>
<keyword evidence="1" id="KW-1133">Transmembrane helix</keyword>
<keyword evidence="1" id="KW-0812">Transmembrane</keyword>
<evidence type="ECO:0000256" key="1">
    <source>
        <dbReference type="SAM" id="Phobius"/>
    </source>
</evidence>
<proteinExistence type="predicted"/>
<organism evidence="2 3">
    <name type="scientific">Emericellopsis atlantica</name>
    <dbReference type="NCBI Taxonomy" id="2614577"/>
    <lineage>
        <taxon>Eukaryota</taxon>
        <taxon>Fungi</taxon>
        <taxon>Dikarya</taxon>
        <taxon>Ascomycota</taxon>
        <taxon>Pezizomycotina</taxon>
        <taxon>Sordariomycetes</taxon>
        <taxon>Hypocreomycetidae</taxon>
        <taxon>Hypocreales</taxon>
        <taxon>Bionectriaceae</taxon>
        <taxon>Emericellopsis</taxon>
    </lineage>
</organism>
<keyword evidence="1" id="KW-0472">Membrane</keyword>
<sequence length="127" mass="14105">MALNHTNWTAIGKFQSFSPLATAGLFFVVLAIRPFFPKKSKTASLILSHLDHRRLLRASWVISLSFVSQLLSFFLAFHPQRLNCPGSRSSAVCDPNPTRHTGQAVARHAHLPARLSTCLALSNRRSL</sequence>
<gene>
    <name evidence="2" type="ORF">F5Z01DRAFT_376023</name>
</gene>